<dbReference type="RefSeq" id="WP_035617922.1">
    <property type="nucleotide sequence ID" value="NZ_JBEWQG010000009.1"/>
</dbReference>
<dbReference type="AlphaFoldDB" id="A0A086AT55"/>
<gene>
    <name evidence="2" type="ORF">B0A62_18005</name>
    <name evidence="1" type="ORF">IW20_01690</name>
</gene>
<evidence type="ECO:0000313" key="2">
    <source>
        <dbReference type="EMBL" id="OXA91567.1"/>
    </source>
</evidence>
<dbReference type="Proteomes" id="UP000198424">
    <property type="component" value="Unassembled WGS sequence"/>
</dbReference>
<organism evidence="1 3">
    <name type="scientific">Flavobacterium hydatis</name>
    <name type="common">Cytophaga aquatilis</name>
    <dbReference type="NCBI Taxonomy" id="991"/>
    <lineage>
        <taxon>Bacteria</taxon>
        <taxon>Pseudomonadati</taxon>
        <taxon>Bacteroidota</taxon>
        <taxon>Flavobacteriia</taxon>
        <taxon>Flavobacteriales</taxon>
        <taxon>Flavobacteriaceae</taxon>
        <taxon>Flavobacterium</taxon>
    </lineage>
</organism>
<reference evidence="1 3" key="1">
    <citation type="submission" date="2014-07" db="EMBL/GenBank/DDBJ databases">
        <title>Genome of Flavobacterium hydatis DSM 2063.</title>
        <authorList>
            <person name="Pipes S.E."/>
            <person name="Stropko S.J."/>
            <person name="Newman J.D."/>
        </authorList>
    </citation>
    <scope>NUCLEOTIDE SEQUENCE [LARGE SCALE GENOMIC DNA]</scope>
    <source>
        <strain evidence="1 3">DSM 2063</strain>
    </source>
</reference>
<dbReference type="Proteomes" id="UP000028712">
    <property type="component" value="Unassembled WGS sequence"/>
</dbReference>
<dbReference type="InterPro" id="IPR025630">
    <property type="entry name" value="DUF4288"/>
</dbReference>
<dbReference type="EMBL" id="JPRM01000002">
    <property type="protein sequence ID" value="KFF19869.1"/>
    <property type="molecule type" value="Genomic_DNA"/>
</dbReference>
<evidence type="ECO:0000313" key="3">
    <source>
        <dbReference type="Proteomes" id="UP000028712"/>
    </source>
</evidence>
<protein>
    <recommendedName>
        <fullName evidence="5">DUF4288 domain-containing protein</fullName>
    </recommendedName>
</protein>
<sequence length="136" mass="16084">MNNQDKISNENKNWYIVEIIEKCEPVKRNEEQELRRVTTWGNFHLIKAENSKIAYEKAIRIGKSGEYKFVNSENLEMEWIFVGIADLIPIYDENIEDGCEIMFEDYGLISNKRAMKFALTEDELLEKIKRSKEISK</sequence>
<comment type="caution">
    <text evidence="1">The sequence shown here is derived from an EMBL/GenBank/DDBJ whole genome shotgun (WGS) entry which is preliminary data.</text>
</comment>
<name>A0A086AT55_FLAHY</name>
<dbReference type="EMBL" id="MUGY01000025">
    <property type="protein sequence ID" value="OXA91567.1"/>
    <property type="molecule type" value="Genomic_DNA"/>
</dbReference>
<reference evidence="2 4" key="2">
    <citation type="submission" date="2016-11" db="EMBL/GenBank/DDBJ databases">
        <title>Whole genomes of Flavobacteriaceae.</title>
        <authorList>
            <person name="Stine C."/>
            <person name="Li C."/>
            <person name="Tadesse D."/>
        </authorList>
    </citation>
    <scope>NUCLEOTIDE SEQUENCE [LARGE SCALE GENOMIC DNA]</scope>
    <source>
        <strain evidence="2 4">ATCC 29551</strain>
    </source>
</reference>
<dbReference type="Pfam" id="PF14119">
    <property type="entry name" value="DUF4288"/>
    <property type="match status" value="1"/>
</dbReference>
<evidence type="ECO:0000313" key="4">
    <source>
        <dbReference type="Proteomes" id="UP000198424"/>
    </source>
</evidence>
<proteinExistence type="predicted"/>
<evidence type="ECO:0008006" key="5">
    <source>
        <dbReference type="Google" id="ProtNLM"/>
    </source>
</evidence>
<dbReference type="OrthoDB" id="1442039at2"/>
<evidence type="ECO:0000313" key="1">
    <source>
        <dbReference type="EMBL" id="KFF19869.1"/>
    </source>
</evidence>
<keyword evidence="4" id="KW-1185">Reference proteome</keyword>
<dbReference type="eggNOG" id="ENOG50312UV">
    <property type="taxonomic scope" value="Bacteria"/>
</dbReference>
<accession>A0A086AT55</accession>